<name>A0ABP8HMR0_9BACT</name>
<dbReference type="EMBL" id="BAABGY010000015">
    <property type="protein sequence ID" value="GAA4341428.1"/>
    <property type="molecule type" value="Genomic_DNA"/>
</dbReference>
<evidence type="ECO:0000256" key="2">
    <source>
        <dbReference type="ARBA" id="ARBA00023015"/>
    </source>
</evidence>
<evidence type="ECO:0000256" key="3">
    <source>
        <dbReference type="ARBA" id="ARBA00023125"/>
    </source>
</evidence>
<dbReference type="RefSeq" id="WP_345257667.1">
    <property type="nucleotide sequence ID" value="NZ_BAABGY010000015.1"/>
</dbReference>
<evidence type="ECO:0000256" key="1">
    <source>
        <dbReference type="ARBA" id="ARBA00011046"/>
    </source>
</evidence>
<comment type="caution">
    <text evidence="5">The sequence shown here is derived from an EMBL/GenBank/DDBJ whole genome shotgun (WGS) entry which is preliminary data.</text>
</comment>
<gene>
    <name evidence="5" type="ORF">GCM10023184_39870</name>
</gene>
<evidence type="ECO:0000313" key="6">
    <source>
        <dbReference type="Proteomes" id="UP001501725"/>
    </source>
</evidence>
<keyword evidence="3" id="KW-0238">DNA-binding</keyword>
<dbReference type="InterPro" id="IPR005650">
    <property type="entry name" value="BlaI_family"/>
</dbReference>
<dbReference type="SUPFAM" id="SSF46785">
    <property type="entry name" value="Winged helix' DNA-binding domain"/>
    <property type="match status" value="1"/>
</dbReference>
<dbReference type="Proteomes" id="UP001501725">
    <property type="component" value="Unassembled WGS sequence"/>
</dbReference>
<organism evidence="5 6">
    <name type="scientific">Flaviaesturariibacter amylovorans</name>
    <dbReference type="NCBI Taxonomy" id="1084520"/>
    <lineage>
        <taxon>Bacteria</taxon>
        <taxon>Pseudomonadati</taxon>
        <taxon>Bacteroidota</taxon>
        <taxon>Chitinophagia</taxon>
        <taxon>Chitinophagales</taxon>
        <taxon>Chitinophagaceae</taxon>
        <taxon>Flaviaestuariibacter</taxon>
    </lineage>
</organism>
<dbReference type="PIRSF" id="PIRSF019455">
    <property type="entry name" value="CopR_AtkY"/>
    <property type="match status" value="1"/>
</dbReference>
<dbReference type="Pfam" id="PF03965">
    <property type="entry name" value="Penicillinase_R"/>
    <property type="match status" value="1"/>
</dbReference>
<dbReference type="InterPro" id="IPR036388">
    <property type="entry name" value="WH-like_DNA-bd_sf"/>
</dbReference>
<evidence type="ECO:0000313" key="5">
    <source>
        <dbReference type="EMBL" id="GAA4341428.1"/>
    </source>
</evidence>
<dbReference type="InterPro" id="IPR036390">
    <property type="entry name" value="WH_DNA-bd_sf"/>
</dbReference>
<accession>A0ABP8HMR0</accession>
<protein>
    <submittedName>
        <fullName evidence="5">BlaI/MecI/CopY family transcriptional regulator</fullName>
    </submittedName>
</protein>
<keyword evidence="4" id="KW-0804">Transcription</keyword>
<sequence length="133" mass="15508">MKEKSTSNRGTEPTKSELEILQVLWQHGPSTVRFVNDTLNEEKREVQYSSTLKLMQIMHDKGLLLRDDSSMKHVYRPAVEEQKTKSQLLDRMIDTMFNGSRSNLVLQLLGNKKTSKKELQEIKEFLRKLDEGK</sequence>
<dbReference type="Gene3D" id="1.10.10.10">
    <property type="entry name" value="Winged helix-like DNA-binding domain superfamily/Winged helix DNA-binding domain"/>
    <property type="match status" value="1"/>
</dbReference>
<keyword evidence="6" id="KW-1185">Reference proteome</keyword>
<evidence type="ECO:0000256" key="4">
    <source>
        <dbReference type="ARBA" id="ARBA00023163"/>
    </source>
</evidence>
<keyword evidence="2" id="KW-0805">Transcription regulation</keyword>
<dbReference type="Gene3D" id="1.10.4040.10">
    <property type="entry name" value="Penicillinase repressor domain"/>
    <property type="match status" value="1"/>
</dbReference>
<comment type="similarity">
    <text evidence="1">Belongs to the BlaI transcriptional regulatory family.</text>
</comment>
<proteinExistence type="inferred from homology"/>
<reference evidence="6" key="1">
    <citation type="journal article" date="2019" name="Int. J. Syst. Evol. Microbiol.">
        <title>The Global Catalogue of Microorganisms (GCM) 10K type strain sequencing project: providing services to taxonomists for standard genome sequencing and annotation.</title>
        <authorList>
            <consortium name="The Broad Institute Genomics Platform"/>
            <consortium name="The Broad Institute Genome Sequencing Center for Infectious Disease"/>
            <person name="Wu L."/>
            <person name="Ma J."/>
        </authorList>
    </citation>
    <scope>NUCLEOTIDE SEQUENCE [LARGE SCALE GENOMIC DNA]</scope>
    <source>
        <strain evidence="6">JCM 17919</strain>
    </source>
</reference>